<evidence type="ECO:0000256" key="7">
    <source>
        <dbReference type="ARBA" id="ARBA00023157"/>
    </source>
</evidence>
<evidence type="ECO:0000256" key="8">
    <source>
        <dbReference type="RuleBase" id="RU000651"/>
    </source>
</evidence>
<dbReference type="InterPro" id="IPR023412">
    <property type="entry name" value="RNaseA_domain"/>
</dbReference>
<evidence type="ECO:0000259" key="9">
    <source>
        <dbReference type="SMART" id="SM00092"/>
    </source>
</evidence>
<dbReference type="AlphaFoldDB" id="A0A5A9NJB0"/>
<comment type="caution">
    <text evidence="10">The sequence shown here is derived from an EMBL/GenBank/DDBJ whole genome shotgun (WGS) entry which is preliminary data.</text>
</comment>
<dbReference type="PROSITE" id="PS00127">
    <property type="entry name" value="RNASE_PANCREATIC"/>
    <property type="match status" value="1"/>
</dbReference>
<name>A0A5A9NJB0_9TELE</name>
<evidence type="ECO:0000313" key="11">
    <source>
        <dbReference type="Proteomes" id="UP000324632"/>
    </source>
</evidence>
<keyword evidence="8" id="KW-0732">Signal</keyword>
<evidence type="ECO:0000256" key="6">
    <source>
        <dbReference type="ARBA" id="ARBA00022801"/>
    </source>
</evidence>
<sequence>MDQSSVILLLVLCASLSIDAQPAKYFTFVKQHVSNGMRKHMCTTEIANKNIRSFNGCKPVNTFINALDDQVRAVCTGGGQNIGGNLFRSSLKFDVVKCNQIPGTMYPGCQYTGFEKSLVHIVLACENRWPVHFERFG</sequence>
<dbReference type="GO" id="GO:0016787">
    <property type="term" value="F:hydrolase activity"/>
    <property type="evidence" value="ECO:0007669"/>
    <property type="project" value="UniProtKB-KW"/>
</dbReference>
<keyword evidence="3" id="KW-0964">Secreted</keyword>
<dbReference type="GO" id="GO:0004519">
    <property type="term" value="F:endonuclease activity"/>
    <property type="evidence" value="ECO:0007669"/>
    <property type="project" value="UniProtKB-KW"/>
</dbReference>
<feature type="chain" id="PRO_5023160308" description="Ribonuclease A-domain domain-containing protein" evidence="8">
    <location>
        <begin position="21"/>
        <end position="137"/>
    </location>
</feature>
<organism evidence="10 11">
    <name type="scientific">Triplophysa tibetana</name>
    <dbReference type="NCBI Taxonomy" id="1572043"/>
    <lineage>
        <taxon>Eukaryota</taxon>
        <taxon>Metazoa</taxon>
        <taxon>Chordata</taxon>
        <taxon>Craniata</taxon>
        <taxon>Vertebrata</taxon>
        <taxon>Euteleostomi</taxon>
        <taxon>Actinopterygii</taxon>
        <taxon>Neopterygii</taxon>
        <taxon>Teleostei</taxon>
        <taxon>Ostariophysi</taxon>
        <taxon>Cypriniformes</taxon>
        <taxon>Nemacheilidae</taxon>
        <taxon>Triplophysa</taxon>
    </lineage>
</organism>
<dbReference type="InterPro" id="IPR001427">
    <property type="entry name" value="RNaseA"/>
</dbReference>
<reference evidence="10 11" key="1">
    <citation type="journal article" date="2019" name="Mol. Ecol. Resour.">
        <title>Chromosome-level genome assembly of Triplophysa tibetana, a fish adapted to the harsh high-altitude environment of the Tibetan Plateau.</title>
        <authorList>
            <person name="Yang X."/>
            <person name="Liu H."/>
            <person name="Ma Z."/>
            <person name="Zou Y."/>
            <person name="Zou M."/>
            <person name="Mao Y."/>
            <person name="Li X."/>
            <person name="Wang H."/>
            <person name="Chen T."/>
            <person name="Wang W."/>
            <person name="Yang R."/>
        </authorList>
    </citation>
    <scope>NUCLEOTIDE SEQUENCE [LARGE SCALE GENOMIC DNA]</scope>
    <source>
        <strain evidence="10">TTIB1903HZAU</strain>
        <tissue evidence="10">Muscle</tissue>
    </source>
</reference>
<evidence type="ECO:0000256" key="3">
    <source>
        <dbReference type="ARBA" id="ARBA00022525"/>
    </source>
</evidence>
<dbReference type="PANTHER" id="PTHR11437:SF10">
    <property type="entry name" value="ANGIOGENIN-RELATED"/>
    <property type="match status" value="1"/>
</dbReference>
<comment type="similarity">
    <text evidence="2 8">Belongs to the pancreatic ribonuclease family.</text>
</comment>
<accession>A0A5A9NJB0</accession>
<dbReference type="SUPFAM" id="SSF54076">
    <property type="entry name" value="RNase A-like"/>
    <property type="match status" value="1"/>
</dbReference>
<feature type="domain" description="Ribonuclease A-domain" evidence="9">
    <location>
        <begin position="21"/>
        <end position="137"/>
    </location>
</feature>
<keyword evidence="5 8" id="KW-0255">Endonuclease</keyword>
<gene>
    <name evidence="10" type="ORF">E1301_Tti004092</name>
</gene>
<protein>
    <recommendedName>
        <fullName evidence="9">Ribonuclease A-domain domain-containing protein</fullName>
    </recommendedName>
</protein>
<dbReference type="PANTHER" id="PTHR11437">
    <property type="entry name" value="RIBONUCLEASE"/>
    <property type="match status" value="1"/>
</dbReference>
<dbReference type="GO" id="GO:0005576">
    <property type="term" value="C:extracellular region"/>
    <property type="evidence" value="ECO:0007669"/>
    <property type="project" value="UniProtKB-SubCell"/>
</dbReference>
<dbReference type="Pfam" id="PF00074">
    <property type="entry name" value="RnaseA"/>
    <property type="match status" value="1"/>
</dbReference>
<dbReference type="GO" id="GO:0003676">
    <property type="term" value="F:nucleic acid binding"/>
    <property type="evidence" value="ECO:0007669"/>
    <property type="project" value="InterPro"/>
</dbReference>
<keyword evidence="4 8" id="KW-0540">Nuclease</keyword>
<dbReference type="GO" id="GO:0001525">
    <property type="term" value="P:angiogenesis"/>
    <property type="evidence" value="ECO:0007669"/>
    <property type="project" value="TreeGrafter"/>
</dbReference>
<evidence type="ECO:0000256" key="2">
    <source>
        <dbReference type="ARBA" id="ARBA00005600"/>
    </source>
</evidence>
<dbReference type="GO" id="GO:0004540">
    <property type="term" value="F:RNA nuclease activity"/>
    <property type="evidence" value="ECO:0007669"/>
    <property type="project" value="TreeGrafter"/>
</dbReference>
<dbReference type="InterPro" id="IPR023411">
    <property type="entry name" value="RNaseA_AS"/>
</dbReference>
<keyword evidence="6 8" id="KW-0378">Hydrolase</keyword>
<evidence type="ECO:0000256" key="5">
    <source>
        <dbReference type="ARBA" id="ARBA00022759"/>
    </source>
</evidence>
<keyword evidence="11" id="KW-1185">Reference proteome</keyword>
<dbReference type="Gene3D" id="3.10.130.10">
    <property type="entry name" value="Ribonuclease A-like domain"/>
    <property type="match status" value="1"/>
</dbReference>
<dbReference type="SMART" id="SM00092">
    <property type="entry name" value="RNAse_Pc"/>
    <property type="match status" value="1"/>
</dbReference>
<dbReference type="EMBL" id="SOYY01000017">
    <property type="protein sequence ID" value="KAA0709483.1"/>
    <property type="molecule type" value="Genomic_DNA"/>
</dbReference>
<evidence type="ECO:0000313" key="10">
    <source>
        <dbReference type="EMBL" id="KAA0709483.1"/>
    </source>
</evidence>
<evidence type="ECO:0000256" key="1">
    <source>
        <dbReference type="ARBA" id="ARBA00004613"/>
    </source>
</evidence>
<dbReference type="GO" id="GO:0050829">
    <property type="term" value="P:defense response to Gram-negative bacterium"/>
    <property type="evidence" value="ECO:0007669"/>
    <property type="project" value="TreeGrafter"/>
</dbReference>
<keyword evidence="7" id="KW-1015">Disulfide bond</keyword>
<dbReference type="Proteomes" id="UP000324632">
    <property type="component" value="Chromosome 17"/>
</dbReference>
<dbReference type="InterPro" id="IPR036816">
    <property type="entry name" value="RNaseA-like_dom_sf"/>
</dbReference>
<proteinExistence type="inferred from homology"/>
<comment type="subcellular location">
    <subcellularLocation>
        <location evidence="1">Secreted</location>
    </subcellularLocation>
</comment>
<dbReference type="GO" id="GO:0050830">
    <property type="term" value="P:defense response to Gram-positive bacterium"/>
    <property type="evidence" value="ECO:0007669"/>
    <property type="project" value="TreeGrafter"/>
</dbReference>
<evidence type="ECO:0000256" key="4">
    <source>
        <dbReference type="ARBA" id="ARBA00022722"/>
    </source>
</evidence>
<feature type="signal peptide" evidence="8">
    <location>
        <begin position="1"/>
        <end position="20"/>
    </location>
</feature>